<dbReference type="RefSeq" id="WP_190130064.1">
    <property type="nucleotide sequence ID" value="NZ_BNBD01000005.1"/>
</dbReference>
<dbReference type="Proteomes" id="UP000638313">
    <property type="component" value="Unassembled WGS sequence"/>
</dbReference>
<dbReference type="InterPro" id="IPR050712">
    <property type="entry name" value="NAD(P)H-dep_reductase"/>
</dbReference>
<dbReference type="InterPro" id="IPR005025">
    <property type="entry name" value="FMN_Rdtase-like_dom"/>
</dbReference>
<sequence length="181" mass="18542">MSSHPVLLLLSGSLRSGSSNEAALRTAQAVAPAHVRPVLYAGLAGLPHFNPDHDTEPLPAPVAALRAAIAEAAAVLVCTPEYAGTLPGSFKNLLDWTVGGTEICDKPVAWLNVAAPGRGQGAEATLRTVLGYTGAHIVEPACAQIPVHPQSVGADGTVTDPAVRDRIRDVVALLTAAEAQP</sequence>
<keyword evidence="3" id="KW-1185">Reference proteome</keyword>
<dbReference type="InterPro" id="IPR029039">
    <property type="entry name" value="Flavoprotein-like_sf"/>
</dbReference>
<dbReference type="GO" id="GO:0005829">
    <property type="term" value="C:cytosol"/>
    <property type="evidence" value="ECO:0007669"/>
    <property type="project" value="TreeGrafter"/>
</dbReference>
<protein>
    <recommendedName>
        <fullName evidence="1">NADPH-dependent FMN reductase-like domain-containing protein</fullName>
    </recommendedName>
</protein>
<dbReference type="PANTHER" id="PTHR30543">
    <property type="entry name" value="CHROMATE REDUCTASE"/>
    <property type="match status" value="1"/>
</dbReference>
<evidence type="ECO:0000313" key="2">
    <source>
        <dbReference type="EMBL" id="GHF46889.1"/>
    </source>
</evidence>
<gene>
    <name evidence="2" type="ORF">GCM10010218_30220</name>
</gene>
<dbReference type="SUPFAM" id="SSF52218">
    <property type="entry name" value="Flavoproteins"/>
    <property type="match status" value="1"/>
</dbReference>
<reference evidence="2" key="1">
    <citation type="journal article" date="2014" name="Int. J. Syst. Evol. Microbiol.">
        <title>Complete genome sequence of Corynebacterium casei LMG S-19264T (=DSM 44701T), isolated from a smear-ripened cheese.</title>
        <authorList>
            <consortium name="US DOE Joint Genome Institute (JGI-PGF)"/>
            <person name="Walter F."/>
            <person name="Albersmeier A."/>
            <person name="Kalinowski J."/>
            <person name="Ruckert C."/>
        </authorList>
    </citation>
    <scope>NUCLEOTIDE SEQUENCE</scope>
    <source>
        <strain evidence="2">JCM 4059</strain>
    </source>
</reference>
<organism evidence="2 3">
    <name type="scientific">Streptomyces mashuensis</name>
    <dbReference type="NCBI Taxonomy" id="33904"/>
    <lineage>
        <taxon>Bacteria</taxon>
        <taxon>Bacillati</taxon>
        <taxon>Actinomycetota</taxon>
        <taxon>Actinomycetes</taxon>
        <taxon>Kitasatosporales</taxon>
        <taxon>Streptomycetaceae</taxon>
        <taxon>Streptomyces</taxon>
    </lineage>
</organism>
<dbReference type="EMBL" id="BNBD01000005">
    <property type="protein sequence ID" value="GHF46889.1"/>
    <property type="molecule type" value="Genomic_DNA"/>
</dbReference>
<evidence type="ECO:0000313" key="3">
    <source>
        <dbReference type="Proteomes" id="UP000638313"/>
    </source>
</evidence>
<accession>A0A919EDB2</accession>
<feature type="domain" description="NADPH-dependent FMN reductase-like" evidence="1">
    <location>
        <begin position="7"/>
        <end position="141"/>
    </location>
</feature>
<proteinExistence type="predicted"/>
<dbReference type="AlphaFoldDB" id="A0A919EDB2"/>
<reference evidence="2" key="2">
    <citation type="submission" date="2020-09" db="EMBL/GenBank/DDBJ databases">
        <authorList>
            <person name="Sun Q."/>
            <person name="Ohkuma M."/>
        </authorList>
    </citation>
    <scope>NUCLEOTIDE SEQUENCE</scope>
    <source>
        <strain evidence="2">JCM 4059</strain>
    </source>
</reference>
<name>A0A919EDB2_9ACTN</name>
<dbReference type="Pfam" id="PF03358">
    <property type="entry name" value="FMN_red"/>
    <property type="match status" value="1"/>
</dbReference>
<dbReference type="PANTHER" id="PTHR30543:SF21">
    <property type="entry name" value="NAD(P)H-DEPENDENT FMN REDUCTASE LOT6"/>
    <property type="match status" value="1"/>
</dbReference>
<dbReference type="GO" id="GO:0010181">
    <property type="term" value="F:FMN binding"/>
    <property type="evidence" value="ECO:0007669"/>
    <property type="project" value="TreeGrafter"/>
</dbReference>
<evidence type="ECO:0000259" key="1">
    <source>
        <dbReference type="Pfam" id="PF03358"/>
    </source>
</evidence>
<dbReference type="GO" id="GO:0016491">
    <property type="term" value="F:oxidoreductase activity"/>
    <property type="evidence" value="ECO:0007669"/>
    <property type="project" value="InterPro"/>
</dbReference>
<dbReference type="Gene3D" id="3.40.50.360">
    <property type="match status" value="1"/>
</dbReference>
<comment type="caution">
    <text evidence="2">The sequence shown here is derived from an EMBL/GenBank/DDBJ whole genome shotgun (WGS) entry which is preliminary data.</text>
</comment>